<keyword evidence="1" id="KW-0472">Membrane</keyword>
<proteinExistence type="predicted"/>
<keyword evidence="3" id="KW-1185">Reference proteome</keyword>
<organism evidence="2 3">
    <name type="scientific">Hypholoma sublateritium (strain FD-334 SS-4)</name>
    <dbReference type="NCBI Taxonomy" id="945553"/>
    <lineage>
        <taxon>Eukaryota</taxon>
        <taxon>Fungi</taxon>
        <taxon>Dikarya</taxon>
        <taxon>Basidiomycota</taxon>
        <taxon>Agaricomycotina</taxon>
        <taxon>Agaricomycetes</taxon>
        <taxon>Agaricomycetidae</taxon>
        <taxon>Agaricales</taxon>
        <taxon>Agaricineae</taxon>
        <taxon>Strophariaceae</taxon>
        <taxon>Hypholoma</taxon>
    </lineage>
</organism>
<evidence type="ECO:0000313" key="3">
    <source>
        <dbReference type="Proteomes" id="UP000054270"/>
    </source>
</evidence>
<reference evidence="3" key="1">
    <citation type="submission" date="2014-04" db="EMBL/GenBank/DDBJ databases">
        <title>Evolutionary Origins and Diversification of the Mycorrhizal Mutualists.</title>
        <authorList>
            <consortium name="DOE Joint Genome Institute"/>
            <consortium name="Mycorrhizal Genomics Consortium"/>
            <person name="Kohler A."/>
            <person name="Kuo A."/>
            <person name="Nagy L.G."/>
            <person name="Floudas D."/>
            <person name="Copeland A."/>
            <person name="Barry K.W."/>
            <person name="Cichocki N."/>
            <person name="Veneault-Fourrey C."/>
            <person name="LaButti K."/>
            <person name="Lindquist E.A."/>
            <person name="Lipzen A."/>
            <person name="Lundell T."/>
            <person name="Morin E."/>
            <person name="Murat C."/>
            <person name="Riley R."/>
            <person name="Ohm R."/>
            <person name="Sun H."/>
            <person name="Tunlid A."/>
            <person name="Henrissat B."/>
            <person name="Grigoriev I.V."/>
            <person name="Hibbett D.S."/>
            <person name="Martin F."/>
        </authorList>
    </citation>
    <scope>NUCLEOTIDE SEQUENCE [LARGE SCALE GENOMIC DNA]</scope>
    <source>
        <strain evidence="3">FD-334 SS-4</strain>
    </source>
</reference>
<evidence type="ECO:0000313" key="2">
    <source>
        <dbReference type="EMBL" id="KJA24452.1"/>
    </source>
</evidence>
<dbReference type="AlphaFoldDB" id="A0A0D2LB25"/>
<keyword evidence="1" id="KW-1133">Transmembrane helix</keyword>
<name>A0A0D2LB25_HYPSF</name>
<dbReference type="Proteomes" id="UP000054270">
    <property type="component" value="Unassembled WGS sequence"/>
</dbReference>
<gene>
    <name evidence="2" type="ORF">HYPSUDRAFT_529427</name>
</gene>
<evidence type="ECO:0000256" key="1">
    <source>
        <dbReference type="SAM" id="Phobius"/>
    </source>
</evidence>
<dbReference type="EMBL" id="KN817537">
    <property type="protein sequence ID" value="KJA24452.1"/>
    <property type="molecule type" value="Genomic_DNA"/>
</dbReference>
<sequence length="94" mass="10452">MCGCPATSRPRKHSRLLLFHLCAEQQRRLDFGLSRDATLLCRPHAASWNINLCMLGCAVLSARSEGNRWSLFLFLADTALVGYDAACAVIITVW</sequence>
<feature type="transmembrane region" description="Helical" evidence="1">
    <location>
        <begin position="71"/>
        <end position="93"/>
    </location>
</feature>
<keyword evidence="1" id="KW-0812">Transmembrane</keyword>
<protein>
    <submittedName>
        <fullName evidence="2">Uncharacterized protein</fullName>
    </submittedName>
</protein>
<accession>A0A0D2LB25</accession>